<dbReference type="PANTHER" id="PTHR34388:SF1">
    <property type="entry name" value="DNA POLYMERASE III SUBUNIT DELTA"/>
    <property type="match status" value="1"/>
</dbReference>
<dbReference type="NCBIfam" id="TIGR01128">
    <property type="entry name" value="holA"/>
    <property type="match status" value="1"/>
</dbReference>
<dbReference type="Pfam" id="PF21694">
    <property type="entry name" value="DNA_pol3_delta_C"/>
    <property type="match status" value="1"/>
</dbReference>
<feature type="domain" description="DNA polymerase III delta subunit-like C-terminal" evidence="10">
    <location>
        <begin position="216"/>
        <end position="335"/>
    </location>
</feature>
<dbReference type="EMBL" id="CP048104">
    <property type="protein sequence ID" value="QKG84973.1"/>
    <property type="molecule type" value="Genomic_DNA"/>
</dbReference>
<comment type="similarity">
    <text evidence="7">Belongs to the DNA polymerase HolA subunit family.</text>
</comment>
<dbReference type="Gene3D" id="1.10.8.60">
    <property type="match status" value="1"/>
</dbReference>
<keyword evidence="12" id="KW-1185">Reference proteome</keyword>
<organism evidence="11 12">
    <name type="scientific">Kroppenstedtia pulmonis</name>
    <dbReference type="NCBI Taxonomy" id="1380685"/>
    <lineage>
        <taxon>Bacteria</taxon>
        <taxon>Bacillati</taxon>
        <taxon>Bacillota</taxon>
        <taxon>Bacilli</taxon>
        <taxon>Bacillales</taxon>
        <taxon>Thermoactinomycetaceae</taxon>
        <taxon>Kroppenstedtia</taxon>
    </lineage>
</organism>
<dbReference type="PANTHER" id="PTHR34388">
    <property type="entry name" value="DNA POLYMERASE III SUBUNIT DELTA"/>
    <property type="match status" value="1"/>
</dbReference>
<dbReference type="InterPro" id="IPR005790">
    <property type="entry name" value="DNA_polIII_delta"/>
</dbReference>
<sequence length="339" mass="38907">MIRQLYQELKQGDIHPVYLFYGSETFLMDEACEEIRNQVLPEENRDWDETIMDLEEVPVQALVQEVETPSFFGERRVVTGRNAWFLTGARTKEKVPHQPDELIRYVQQPMESNILIVTVPSDKLDARKKVVKELRKKVREVVFQPLEAKELTAWVSKRLKQTGVDVHPRSGEQLIHRVGGDLRLLNQEIGKLASFAGAGGSITPEVVEELVPRTLEQDVFKLVDQVSRRQIGAALSIYYDLLSNREEPIRILSLIIRQFRIMLQVKVLARQGRSEREIASLLKVHPYPVKLALRQGKAYPESLLRQLLSRSIEADQEIKSGRIEKTLAVEKLLLSVETV</sequence>
<gene>
    <name evidence="11" type="primary">holA</name>
    <name evidence="11" type="ORF">GXN76_11160</name>
</gene>
<keyword evidence="3 11" id="KW-0808">Transferase</keyword>
<evidence type="ECO:0000256" key="4">
    <source>
        <dbReference type="ARBA" id="ARBA00022695"/>
    </source>
</evidence>
<name>A0A7D4BWL3_9BACL</name>
<dbReference type="GO" id="GO:0006261">
    <property type="term" value="P:DNA-templated DNA replication"/>
    <property type="evidence" value="ECO:0007669"/>
    <property type="project" value="TreeGrafter"/>
</dbReference>
<dbReference type="InterPro" id="IPR010372">
    <property type="entry name" value="DNA_pol3_delta_N"/>
</dbReference>
<feature type="domain" description="DNA polymerase III delta N-terminal" evidence="9">
    <location>
        <begin position="18"/>
        <end position="141"/>
    </location>
</feature>
<evidence type="ECO:0000256" key="1">
    <source>
        <dbReference type="ARBA" id="ARBA00012417"/>
    </source>
</evidence>
<dbReference type="GO" id="GO:0009360">
    <property type="term" value="C:DNA polymerase III complex"/>
    <property type="evidence" value="ECO:0007669"/>
    <property type="project" value="InterPro"/>
</dbReference>
<evidence type="ECO:0000256" key="7">
    <source>
        <dbReference type="ARBA" id="ARBA00034754"/>
    </source>
</evidence>
<evidence type="ECO:0000256" key="2">
    <source>
        <dbReference type="ARBA" id="ARBA00017703"/>
    </source>
</evidence>
<dbReference type="Gene3D" id="1.20.272.10">
    <property type="match status" value="1"/>
</dbReference>
<evidence type="ECO:0000259" key="10">
    <source>
        <dbReference type="Pfam" id="PF21694"/>
    </source>
</evidence>
<keyword evidence="4 11" id="KW-0548">Nucleotidyltransferase</keyword>
<dbReference type="AlphaFoldDB" id="A0A7D4BWL3"/>
<dbReference type="Proteomes" id="UP000503088">
    <property type="component" value="Chromosome"/>
</dbReference>
<dbReference type="Pfam" id="PF06144">
    <property type="entry name" value="DNA_pol3_delta"/>
    <property type="match status" value="1"/>
</dbReference>
<dbReference type="RefSeq" id="WP_173223185.1">
    <property type="nucleotide sequence ID" value="NZ_CP048104.1"/>
</dbReference>
<evidence type="ECO:0000256" key="5">
    <source>
        <dbReference type="ARBA" id="ARBA00022705"/>
    </source>
</evidence>
<accession>A0A7D4BWL3</accession>
<evidence type="ECO:0000256" key="3">
    <source>
        <dbReference type="ARBA" id="ARBA00022679"/>
    </source>
</evidence>
<comment type="catalytic activity">
    <reaction evidence="8">
        <text>DNA(n) + a 2'-deoxyribonucleoside 5'-triphosphate = DNA(n+1) + diphosphate</text>
        <dbReference type="Rhea" id="RHEA:22508"/>
        <dbReference type="Rhea" id="RHEA-COMP:17339"/>
        <dbReference type="Rhea" id="RHEA-COMP:17340"/>
        <dbReference type="ChEBI" id="CHEBI:33019"/>
        <dbReference type="ChEBI" id="CHEBI:61560"/>
        <dbReference type="ChEBI" id="CHEBI:173112"/>
        <dbReference type="EC" id="2.7.7.7"/>
    </reaction>
</comment>
<dbReference type="EC" id="2.7.7.7" evidence="1"/>
<dbReference type="GO" id="GO:0003887">
    <property type="term" value="F:DNA-directed DNA polymerase activity"/>
    <property type="evidence" value="ECO:0007669"/>
    <property type="project" value="UniProtKB-KW"/>
</dbReference>
<reference evidence="11 12" key="1">
    <citation type="submission" date="2020-01" db="EMBL/GenBank/DDBJ databases">
        <authorList>
            <person name="Gulvik C.A."/>
            <person name="Batra D.G."/>
        </authorList>
    </citation>
    <scope>NUCLEOTIDE SEQUENCE [LARGE SCALE GENOMIC DNA]</scope>
    <source>
        <strain evidence="11 12">W9323</strain>
    </source>
</reference>
<dbReference type="GO" id="GO:0003677">
    <property type="term" value="F:DNA binding"/>
    <property type="evidence" value="ECO:0007669"/>
    <property type="project" value="InterPro"/>
</dbReference>
<dbReference type="SUPFAM" id="SSF48019">
    <property type="entry name" value="post-AAA+ oligomerization domain-like"/>
    <property type="match status" value="1"/>
</dbReference>
<keyword evidence="6" id="KW-0239">DNA-directed DNA polymerase</keyword>
<proteinExistence type="inferred from homology"/>
<protein>
    <recommendedName>
        <fullName evidence="2">DNA polymerase III subunit delta</fullName>
        <ecNumber evidence="1">2.7.7.7</ecNumber>
    </recommendedName>
</protein>
<evidence type="ECO:0000313" key="12">
    <source>
        <dbReference type="Proteomes" id="UP000503088"/>
    </source>
</evidence>
<dbReference type="InterPro" id="IPR008921">
    <property type="entry name" value="DNA_pol3_clamp-load_cplx_C"/>
</dbReference>
<dbReference type="SUPFAM" id="SSF52540">
    <property type="entry name" value="P-loop containing nucleoside triphosphate hydrolases"/>
    <property type="match status" value="1"/>
</dbReference>
<dbReference type="InterPro" id="IPR027417">
    <property type="entry name" value="P-loop_NTPase"/>
</dbReference>
<evidence type="ECO:0000313" key="11">
    <source>
        <dbReference type="EMBL" id="QKG84973.1"/>
    </source>
</evidence>
<keyword evidence="5" id="KW-0235">DNA replication</keyword>
<evidence type="ECO:0000259" key="9">
    <source>
        <dbReference type="Pfam" id="PF06144"/>
    </source>
</evidence>
<dbReference type="InterPro" id="IPR048466">
    <property type="entry name" value="DNA_pol3_delta-like_C"/>
</dbReference>
<dbReference type="Gene3D" id="3.40.50.300">
    <property type="entry name" value="P-loop containing nucleotide triphosphate hydrolases"/>
    <property type="match status" value="1"/>
</dbReference>
<dbReference type="KEGG" id="kpul:GXN76_11160"/>
<evidence type="ECO:0000256" key="8">
    <source>
        <dbReference type="ARBA" id="ARBA00049244"/>
    </source>
</evidence>
<evidence type="ECO:0000256" key="6">
    <source>
        <dbReference type="ARBA" id="ARBA00022932"/>
    </source>
</evidence>